<dbReference type="Pfam" id="PF00364">
    <property type="entry name" value="Biotin_lipoyl"/>
    <property type="match status" value="1"/>
</dbReference>
<dbReference type="InterPro" id="IPR011053">
    <property type="entry name" value="Single_hybrid_motif"/>
</dbReference>
<dbReference type="SUPFAM" id="SSF51230">
    <property type="entry name" value="Single hybrid motif"/>
    <property type="match status" value="1"/>
</dbReference>
<dbReference type="InterPro" id="IPR000089">
    <property type="entry name" value="Biotin_lipoyl"/>
</dbReference>
<keyword evidence="3 6" id="KW-0808">Transferase</keyword>
<dbReference type="EMBL" id="BOOU01000115">
    <property type="protein sequence ID" value="GII81872.1"/>
    <property type="molecule type" value="Genomic_DNA"/>
</dbReference>
<dbReference type="PANTHER" id="PTHR43178:SF5">
    <property type="entry name" value="LIPOAMIDE ACYLTRANSFERASE COMPONENT OF BRANCHED-CHAIN ALPHA-KETO ACID DEHYDROGENASE COMPLEX, MITOCHONDRIAL"/>
    <property type="match status" value="1"/>
</dbReference>
<dbReference type="Gene3D" id="2.40.50.100">
    <property type="match status" value="1"/>
</dbReference>
<dbReference type="RefSeq" id="WP_203994820.1">
    <property type="nucleotide sequence ID" value="NZ_BOOU01000115.1"/>
</dbReference>
<dbReference type="InterPro" id="IPR001078">
    <property type="entry name" value="2-oxoacid_DH_actylTfrase"/>
</dbReference>
<dbReference type="SUPFAM" id="SSF52777">
    <property type="entry name" value="CoA-dependent acyltransferases"/>
    <property type="match status" value="1"/>
</dbReference>
<name>A0A919R900_9ACTN</name>
<dbReference type="PROSITE" id="PS00189">
    <property type="entry name" value="LIPOYL"/>
    <property type="match status" value="1"/>
</dbReference>
<organism evidence="10 11">
    <name type="scientific">Sphaerisporangium rufum</name>
    <dbReference type="NCBI Taxonomy" id="1381558"/>
    <lineage>
        <taxon>Bacteria</taxon>
        <taxon>Bacillati</taxon>
        <taxon>Actinomycetota</taxon>
        <taxon>Actinomycetes</taxon>
        <taxon>Streptosporangiales</taxon>
        <taxon>Streptosporangiaceae</taxon>
        <taxon>Sphaerisporangium</taxon>
    </lineage>
</organism>
<dbReference type="Pfam" id="PF00198">
    <property type="entry name" value="2-oxoacid_dh"/>
    <property type="match status" value="1"/>
</dbReference>
<keyword evidence="11" id="KW-1185">Reference proteome</keyword>
<sequence length="407" mass="42233">MTGVVVPKLNNNDARYLLLEWVAADGAPVRAGEPVALVETSKTVEELEAPAAGVLCHLLAAGAECEPGQTIGRLGDAPASGDPASTAPGNAVPAPDVPDVPVGSAGADRAPAEPGMVITAPARRLMEELGIGEERVRALGRPLVRREDVAALASPAPAAPAPDPSAVAPATPGPVTAPAADDIVLSRTQRRIGEVVGRTHREVPAAYTAVTIDVEEALRLARELTPRLRTLVGLPELLVKAVAGLAERFATFFATPLDAGRLRRAATANVGVTMDVGNGLFVPVVRDATGRSLADVSRAMMAHRLAAVRGGLREEDLAGANIVVTLHTEGMVTLAIPIIFPGQVCALSLAAPQREVVPFEDGFEVRHMVTLGLAFDHRYVNGRDAVLFLDAVRTALESPADLAGGPR</sequence>
<dbReference type="GO" id="GO:0005737">
    <property type="term" value="C:cytoplasm"/>
    <property type="evidence" value="ECO:0007669"/>
    <property type="project" value="TreeGrafter"/>
</dbReference>
<proteinExistence type="inferred from homology"/>
<evidence type="ECO:0000313" key="11">
    <source>
        <dbReference type="Proteomes" id="UP000655287"/>
    </source>
</evidence>
<dbReference type="Gene3D" id="3.30.559.10">
    <property type="entry name" value="Chloramphenicol acetyltransferase-like domain"/>
    <property type="match status" value="1"/>
</dbReference>
<protein>
    <recommendedName>
        <fullName evidence="6">Dihydrolipoamide acetyltransferase component of pyruvate dehydrogenase complex</fullName>
        <ecNumber evidence="6">2.3.1.-</ecNumber>
    </recommendedName>
</protein>
<comment type="similarity">
    <text evidence="2 6">Belongs to the 2-oxoacid dehydrogenase family.</text>
</comment>
<evidence type="ECO:0000256" key="5">
    <source>
        <dbReference type="ARBA" id="ARBA00023315"/>
    </source>
</evidence>
<evidence type="ECO:0000259" key="8">
    <source>
        <dbReference type="Pfam" id="PF00198"/>
    </source>
</evidence>
<feature type="region of interest" description="Disordered" evidence="7">
    <location>
        <begin position="73"/>
        <end position="95"/>
    </location>
</feature>
<dbReference type="AlphaFoldDB" id="A0A919R900"/>
<feature type="domain" description="2-oxoacid dehydrogenase acyltransferase catalytic" evidence="8">
    <location>
        <begin position="181"/>
        <end position="402"/>
    </location>
</feature>
<dbReference type="GO" id="GO:0016407">
    <property type="term" value="F:acetyltransferase activity"/>
    <property type="evidence" value="ECO:0007669"/>
    <property type="project" value="TreeGrafter"/>
</dbReference>
<keyword evidence="5 6" id="KW-0012">Acyltransferase</keyword>
<dbReference type="EC" id="2.3.1.-" evidence="6"/>
<keyword evidence="10" id="KW-0670">Pyruvate</keyword>
<evidence type="ECO:0000256" key="7">
    <source>
        <dbReference type="SAM" id="MobiDB-lite"/>
    </source>
</evidence>
<evidence type="ECO:0000256" key="6">
    <source>
        <dbReference type="RuleBase" id="RU003423"/>
    </source>
</evidence>
<dbReference type="InterPro" id="IPR003016">
    <property type="entry name" value="2-oxoA_DH_lipoyl-BS"/>
</dbReference>
<evidence type="ECO:0000256" key="4">
    <source>
        <dbReference type="ARBA" id="ARBA00022823"/>
    </source>
</evidence>
<comment type="caution">
    <text evidence="10">The sequence shown here is derived from an EMBL/GenBank/DDBJ whole genome shotgun (WGS) entry which is preliminary data.</text>
</comment>
<evidence type="ECO:0000256" key="1">
    <source>
        <dbReference type="ARBA" id="ARBA00001938"/>
    </source>
</evidence>
<keyword evidence="4 6" id="KW-0450">Lipoyl</keyword>
<dbReference type="GO" id="GO:0031405">
    <property type="term" value="F:lipoic acid binding"/>
    <property type="evidence" value="ECO:0007669"/>
    <property type="project" value="TreeGrafter"/>
</dbReference>
<dbReference type="InterPro" id="IPR050743">
    <property type="entry name" value="2-oxoacid_DH_E2_comp"/>
</dbReference>
<reference evidence="10" key="1">
    <citation type="submission" date="2021-01" db="EMBL/GenBank/DDBJ databases">
        <title>Whole genome shotgun sequence of Sphaerisporangium rufum NBRC 109079.</title>
        <authorList>
            <person name="Komaki H."/>
            <person name="Tamura T."/>
        </authorList>
    </citation>
    <scope>NUCLEOTIDE SEQUENCE</scope>
    <source>
        <strain evidence="10">NBRC 109079</strain>
    </source>
</reference>
<accession>A0A919R900</accession>
<dbReference type="Proteomes" id="UP000655287">
    <property type="component" value="Unassembled WGS sequence"/>
</dbReference>
<evidence type="ECO:0000256" key="2">
    <source>
        <dbReference type="ARBA" id="ARBA00007317"/>
    </source>
</evidence>
<dbReference type="InterPro" id="IPR023213">
    <property type="entry name" value="CAT-like_dom_sf"/>
</dbReference>
<evidence type="ECO:0000313" key="10">
    <source>
        <dbReference type="EMBL" id="GII81872.1"/>
    </source>
</evidence>
<feature type="domain" description="Lipoyl-binding" evidence="9">
    <location>
        <begin position="18"/>
        <end position="73"/>
    </location>
</feature>
<evidence type="ECO:0000259" key="9">
    <source>
        <dbReference type="Pfam" id="PF00364"/>
    </source>
</evidence>
<dbReference type="PANTHER" id="PTHR43178">
    <property type="entry name" value="DIHYDROLIPOAMIDE ACETYLTRANSFERASE COMPONENT OF PYRUVATE DEHYDROGENASE COMPLEX"/>
    <property type="match status" value="1"/>
</dbReference>
<evidence type="ECO:0000256" key="3">
    <source>
        <dbReference type="ARBA" id="ARBA00022679"/>
    </source>
</evidence>
<dbReference type="CDD" id="cd06849">
    <property type="entry name" value="lipoyl_domain"/>
    <property type="match status" value="1"/>
</dbReference>
<gene>
    <name evidence="10" type="ORF">Sru01_68540</name>
</gene>
<comment type="cofactor">
    <cofactor evidence="1 6">
        <name>(R)-lipoate</name>
        <dbReference type="ChEBI" id="CHEBI:83088"/>
    </cofactor>
</comment>